<dbReference type="EMBL" id="CP027666">
    <property type="protein sequence ID" value="AVO32838.1"/>
    <property type="molecule type" value="Genomic_DNA"/>
</dbReference>
<dbReference type="KEGG" id="otk:C6570_00105"/>
<dbReference type="PANTHER" id="PTHR12049">
    <property type="entry name" value="PROTEIN ARGININE METHYLTRANSFERASE NDUFAF7, MITOCHONDRIAL"/>
    <property type="match status" value="1"/>
</dbReference>
<dbReference type="SUPFAM" id="SSF53335">
    <property type="entry name" value="S-adenosyl-L-methionine-dependent methyltransferases"/>
    <property type="match status" value="1"/>
</dbReference>
<evidence type="ECO:0008006" key="5">
    <source>
        <dbReference type="Google" id="ProtNLM"/>
    </source>
</evidence>
<dbReference type="Pfam" id="PF02636">
    <property type="entry name" value="Methyltransf_28"/>
    <property type="match status" value="1"/>
</dbReference>
<dbReference type="Gene3D" id="3.40.50.12710">
    <property type="match status" value="1"/>
</dbReference>
<accession>A0A2S0MAG2</accession>
<reference evidence="3 4" key="1">
    <citation type="submission" date="2018-03" db="EMBL/GenBank/DDBJ databases">
        <title>Genome sequencing of Ottowia sp.</title>
        <authorList>
            <person name="Kim S.-J."/>
            <person name="Heo J."/>
            <person name="Kwon S.-W."/>
        </authorList>
    </citation>
    <scope>NUCLEOTIDE SEQUENCE [LARGE SCALE GENOMIC DNA]</scope>
    <source>
        <strain evidence="3 4">KADR8-3</strain>
    </source>
</reference>
<keyword evidence="2" id="KW-0808">Transferase</keyword>
<gene>
    <name evidence="3" type="ORF">C6570_00105</name>
</gene>
<proteinExistence type="predicted"/>
<evidence type="ECO:0000313" key="4">
    <source>
        <dbReference type="Proteomes" id="UP000239709"/>
    </source>
</evidence>
<evidence type="ECO:0000313" key="3">
    <source>
        <dbReference type="EMBL" id="AVO32838.1"/>
    </source>
</evidence>
<dbReference type="GO" id="GO:0035243">
    <property type="term" value="F:protein-arginine omega-N symmetric methyltransferase activity"/>
    <property type="evidence" value="ECO:0007669"/>
    <property type="project" value="TreeGrafter"/>
</dbReference>
<evidence type="ECO:0000256" key="2">
    <source>
        <dbReference type="ARBA" id="ARBA00022679"/>
    </source>
</evidence>
<dbReference type="InterPro" id="IPR003788">
    <property type="entry name" value="NDUFAF7"/>
</dbReference>
<dbReference type="Proteomes" id="UP000239709">
    <property type="component" value="Chromosome"/>
</dbReference>
<dbReference type="RefSeq" id="WP_106700929.1">
    <property type="nucleotide sequence ID" value="NZ_CP027666.1"/>
</dbReference>
<dbReference type="InterPro" id="IPR038375">
    <property type="entry name" value="NDUFAF7_sf"/>
</dbReference>
<dbReference type="PANTHER" id="PTHR12049:SF7">
    <property type="entry name" value="PROTEIN ARGININE METHYLTRANSFERASE NDUFAF7, MITOCHONDRIAL"/>
    <property type="match status" value="1"/>
</dbReference>
<organism evidence="3 4">
    <name type="scientific">Ottowia oryzae</name>
    <dbReference type="NCBI Taxonomy" id="2109914"/>
    <lineage>
        <taxon>Bacteria</taxon>
        <taxon>Pseudomonadati</taxon>
        <taxon>Pseudomonadota</taxon>
        <taxon>Betaproteobacteria</taxon>
        <taxon>Burkholderiales</taxon>
        <taxon>Comamonadaceae</taxon>
        <taxon>Ottowia</taxon>
    </lineage>
</organism>
<keyword evidence="4" id="KW-1185">Reference proteome</keyword>
<evidence type="ECO:0000256" key="1">
    <source>
        <dbReference type="ARBA" id="ARBA00022603"/>
    </source>
</evidence>
<dbReference type="OrthoDB" id="9794208at2"/>
<protein>
    <recommendedName>
        <fullName evidence="5">Class I SAM-dependent methyltransferase</fullName>
    </recommendedName>
</protein>
<dbReference type="AlphaFoldDB" id="A0A2S0MAG2"/>
<dbReference type="InterPro" id="IPR029063">
    <property type="entry name" value="SAM-dependent_MTases_sf"/>
</dbReference>
<name>A0A2S0MAG2_9BURK</name>
<keyword evidence="1" id="KW-0489">Methyltransferase</keyword>
<dbReference type="GO" id="GO:0032259">
    <property type="term" value="P:methylation"/>
    <property type="evidence" value="ECO:0007669"/>
    <property type="project" value="UniProtKB-KW"/>
</dbReference>
<sequence length="396" mass="42054">MSLVHGAAAAETALPRQIADAIAAAGGWLPFDQFMQLALYAPGLGYYAHGSPKFGALPASGSDFITAPELSPLFGRALAAQVAQSLRATGTDEVWEFGAGSGALAEQLITGLQALGQPLARYTIVELSASLRARQQERLAPLMQAQPGLSITWASRLPDSLRGVVVGNEVLDAMPVQLLARHGGEWWQRGVTNSPTNPPPAQAQPAPAAINSVAIAFRWEDRPTALHPPFPVEGEHDYVTEIHPQAHAFVTTVAEALARGGAGAAYFIDYGFPEAEYYHPQRHMGTLVCHRAHQVDDDPLADVGRKDITAHVNFTGVALAAQDAGLDVLGYTSQARFLLNCGIAQMMEAAELPTRANAMKLLAEHEMGELFKVIGLATAGHGAALGFEAGDRTHRL</sequence>